<accession>A0A6J4EG81</accession>
<dbReference type="KEGG" id="vg:62682354"/>
<protein>
    <submittedName>
        <fullName evidence="1">Uncharacterized protein</fullName>
    </submittedName>
</protein>
<keyword evidence="2" id="KW-1185">Reference proteome</keyword>
<dbReference type="RefSeq" id="YP_009999722.1">
    <property type="nucleotide sequence ID" value="NC_053008.1"/>
</dbReference>
<evidence type="ECO:0000313" key="1">
    <source>
        <dbReference type="EMBL" id="BCG45165.1"/>
    </source>
</evidence>
<proteinExistence type="predicted"/>
<dbReference type="Proteomes" id="UP000505247">
    <property type="component" value="Segment"/>
</dbReference>
<sequence length="70" mass="7871">MANRRTKFIYVHGADQVSQVFRSIDETMMQAVSRVPPVGYPIEAGYLTPDGDIIVTRVKPSYSAPWEVVE</sequence>
<dbReference type="GeneID" id="62682354"/>
<dbReference type="EMBL" id="LC553736">
    <property type="protein sequence ID" value="BCG45165.1"/>
    <property type="molecule type" value="Genomic_DNA"/>
</dbReference>
<evidence type="ECO:0000313" key="2">
    <source>
        <dbReference type="Proteomes" id="UP000505247"/>
    </source>
</evidence>
<reference evidence="1 2" key="1">
    <citation type="submission" date="2020-06" db="EMBL/GenBank/DDBJ databases">
        <title>Complete Genome Sequence of Salmonella phage SAP012.</title>
        <authorList>
            <person name="Shahin K."/>
            <person name="Soleimani-Delfan A."/>
            <person name="Barazandeh M."/>
            <person name="Komijani Majid."/>
            <person name="Bao H."/>
            <person name="Zhang L."/>
            <person name="Wang R."/>
        </authorList>
    </citation>
    <scope>NUCLEOTIDE SEQUENCE [LARGE SCALE GENOMIC DNA]</scope>
</reference>
<name>A0A6J4EG81_9CAUD</name>
<organism evidence="1 2">
    <name type="scientific">Salmonella phage SAP012</name>
    <dbReference type="NCBI Taxonomy" id="2742114"/>
    <lineage>
        <taxon>Viruses</taxon>
        <taxon>Duplodnaviria</taxon>
        <taxon>Heunggongvirae</taxon>
        <taxon>Uroviricota</taxon>
        <taxon>Caudoviricetes</taxon>
        <taxon>Casjensviridae</taxon>
        <taxon>Zhonglingvirus</taxon>
        <taxon>Zhonglingvirus SAP012</taxon>
    </lineage>
</organism>